<dbReference type="InterPro" id="IPR011701">
    <property type="entry name" value="MFS"/>
</dbReference>
<keyword evidence="4 8" id="KW-0812">Transmembrane</keyword>
<dbReference type="InterPro" id="IPR050171">
    <property type="entry name" value="MFS_Transporters"/>
</dbReference>
<organism evidence="10 11">
    <name type="scientific">Mangrovactinospora gilvigrisea</name>
    <dbReference type="NCBI Taxonomy" id="1428644"/>
    <lineage>
        <taxon>Bacteria</taxon>
        <taxon>Bacillati</taxon>
        <taxon>Actinomycetota</taxon>
        <taxon>Actinomycetes</taxon>
        <taxon>Kitasatosporales</taxon>
        <taxon>Streptomycetaceae</taxon>
        <taxon>Mangrovactinospora</taxon>
    </lineage>
</organism>
<feature type="transmembrane region" description="Helical" evidence="8">
    <location>
        <begin position="74"/>
        <end position="92"/>
    </location>
</feature>
<name>A0A1J7C7I9_9ACTN</name>
<feature type="region of interest" description="Disordered" evidence="7">
    <location>
        <begin position="393"/>
        <end position="418"/>
    </location>
</feature>
<evidence type="ECO:0000313" key="11">
    <source>
        <dbReference type="Proteomes" id="UP000243342"/>
    </source>
</evidence>
<feature type="transmembrane region" description="Helical" evidence="8">
    <location>
        <begin position="274"/>
        <end position="294"/>
    </location>
</feature>
<keyword evidence="5 8" id="KW-1133">Transmembrane helix</keyword>
<dbReference type="EMBL" id="MLCF01000051">
    <property type="protein sequence ID" value="OIV37500.1"/>
    <property type="molecule type" value="Genomic_DNA"/>
</dbReference>
<feature type="transmembrane region" description="Helical" evidence="8">
    <location>
        <begin position="49"/>
        <end position="67"/>
    </location>
</feature>
<dbReference type="Proteomes" id="UP000243342">
    <property type="component" value="Unassembled WGS sequence"/>
</dbReference>
<dbReference type="RefSeq" id="WP_071656535.1">
    <property type="nucleotide sequence ID" value="NZ_MLCF01000051.1"/>
</dbReference>
<comment type="caution">
    <text evidence="10">The sequence shown here is derived from an EMBL/GenBank/DDBJ whole genome shotgun (WGS) entry which is preliminary data.</text>
</comment>
<keyword evidence="6 8" id="KW-0472">Membrane</keyword>
<protein>
    <recommendedName>
        <fullName evidence="9">Major facilitator superfamily (MFS) profile domain-containing protein</fullName>
    </recommendedName>
</protein>
<gene>
    <name evidence="10" type="ORF">BIV57_10695</name>
</gene>
<dbReference type="Pfam" id="PF07690">
    <property type="entry name" value="MFS_1"/>
    <property type="match status" value="1"/>
</dbReference>
<dbReference type="InterPro" id="IPR005829">
    <property type="entry name" value="Sugar_transporter_CS"/>
</dbReference>
<keyword evidence="11" id="KW-1185">Reference proteome</keyword>
<comment type="subcellular location">
    <subcellularLocation>
        <location evidence="1">Cell membrane</location>
        <topology evidence="1">Multi-pass membrane protein</topology>
    </subcellularLocation>
</comment>
<evidence type="ECO:0000256" key="4">
    <source>
        <dbReference type="ARBA" id="ARBA00022692"/>
    </source>
</evidence>
<dbReference type="PANTHER" id="PTHR23517:SF13">
    <property type="entry name" value="MAJOR FACILITATOR SUPERFAMILY MFS_1"/>
    <property type="match status" value="1"/>
</dbReference>
<reference evidence="10 11" key="1">
    <citation type="submission" date="2016-10" db="EMBL/GenBank/DDBJ databases">
        <title>Genome sequence of Streptomyces gilvigriseus MUSC 26.</title>
        <authorList>
            <person name="Lee L.-H."/>
            <person name="Ser H.-L."/>
        </authorList>
    </citation>
    <scope>NUCLEOTIDE SEQUENCE [LARGE SCALE GENOMIC DNA]</scope>
    <source>
        <strain evidence="10 11">MUSC 26</strain>
    </source>
</reference>
<accession>A0A1J7C7I9</accession>
<dbReference type="STRING" id="1428644.BIV57_10695"/>
<dbReference type="AlphaFoldDB" id="A0A1J7C7I9"/>
<feature type="transmembrane region" description="Helical" evidence="8">
    <location>
        <begin position="342"/>
        <end position="363"/>
    </location>
</feature>
<sequence length="418" mass="40743">MPVLPRTAAFWVVGAVLTALMAAAGAPSPLYVVYQARWGFSEITLTAVFGVYAVALLVALLTVGALSDHIGRRPVLIGALLAEAVAMGLFIAADNVGWLYAARALQGLATGAATSALAASLIDHQPAARPHLAGLVNGSAPTLGLGVGAVGAGLLVQYAPAPTVLVYALLAAVFLIAAVVVAGIPETSPRRPGALASLAPRAGVPASARRAFWTAAPALVAVWAVGGFYLSLGPSIAAGVLHLTNHLVGGLVVAALTFAGAAAAAGASGRPARTVMGGGAVTLAAGLAVTLAGVETGAVPLFFLGTVVAGFGFGAGFLGALRTITARAGAGERASLLATMYMLSYAAFAAPAVGAGAAVPSVGLTGVTLWYGVGAGVLALAVPVLALAAPSPRHPARTASPPEGVEAAVTEGASSPGA</sequence>
<dbReference type="SUPFAM" id="SSF103473">
    <property type="entry name" value="MFS general substrate transporter"/>
    <property type="match status" value="1"/>
</dbReference>
<feature type="transmembrane region" description="Helical" evidence="8">
    <location>
        <begin position="247"/>
        <end position="267"/>
    </location>
</feature>
<feature type="transmembrane region" description="Helical" evidence="8">
    <location>
        <begin position="300"/>
        <end position="321"/>
    </location>
</feature>
<dbReference type="GO" id="GO:0005886">
    <property type="term" value="C:plasma membrane"/>
    <property type="evidence" value="ECO:0007669"/>
    <property type="project" value="UniProtKB-SubCell"/>
</dbReference>
<evidence type="ECO:0000256" key="7">
    <source>
        <dbReference type="SAM" id="MobiDB-lite"/>
    </source>
</evidence>
<evidence type="ECO:0000313" key="10">
    <source>
        <dbReference type="EMBL" id="OIV37500.1"/>
    </source>
</evidence>
<dbReference type="InterPro" id="IPR036259">
    <property type="entry name" value="MFS_trans_sf"/>
</dbReference>
<proteinExistence type="predicted"/>
<dbReference type="InterPro" id="IPR020846">
    <property type="entry name" value="MFS_dom"/>
</dbReference>
<evidence type="ECO:0000256" key="5">
    <source>
        <dbReference type="ARBA" id="ARBA00022989"/>
    </source>
</evidence>
<evidence type="ECO:0000256" key="8">
    <source>
        <dbReference type="SAM" id="Phobius"/>
    </source>
</evidence>
<keyword evidence="3" id="KW-1003">Cell membrane</keyword>
<dbReference type="OrthoDB" id="3177957at2"/>
<dbReference type="Gene3D" id="1.20.1250.20">
    <property type="entry name" value="MFS general substrate transporter like domains"/>
    <property type="match status" value="1"/>
</dbReference>
<feature type="domain" description="Major facilitator superfamily (MFS) profile" evidence="9">
    <location>
        <begin position="7"/>
        <end position="418"/>
    </location>
</feature>
<feature type="transmembrane region" description="Helical" evidence="8">
    <location>
        <begin position="211"/>
        <end position="232"/>
    </location>
</feature>
<evidence type="ECO:0000256" key="1">
    <source>
        <dbReference type="ARBA" id="ARBA00004651"/>
    </source>
</evidence>
<keyword evidence="2" id="KW-0813">Transport</keyword>
<dbReference type="PROSITE" id="PS00216">
    <property type="entry name" value="SUGAR_TRANSPORT_1"/>
    <property type="match status" value="1"/>
</dbReference>
<evidence type="ECO:0000256" key="2">
    <source>
        <dbReference type="ARBA" id="ARBA00022448"/>
    </source>
</evidence>
<dbReference type="PANTHER" id="PTHR23517">
    <property type="entry name" value="RESISTANCE PROTEIN MDTM, PUTATIVE-RELATED-RELATED"/>
    <property type="match status" value="1"/>
</dbReference>
<evidence type="ECO:0000259" key="9">
    <source>
        <dbReference type="PROSITE" id="PS50850"/>
    </source>
</evidence>
<feature type="transmembrane region" description="Helical" evidence="8">
    <location>
        <begin position="164"/>
        <end position="184"/>
    </location>
</feature>
<feature type="transmembrane region" description="Helical" evidence="8">
    <location>
        <begin position="134"/>
        <end position="158"/>
    </location>
</feature>
<feature type="transmembrane region" description="Helical" evidence="8">
    <location>
        <begin position="369"/>
        <end position="389"/>
    </location>
</feature>
<evidence type="ECO:0000256" key="6">
    <source>
        <dbReference type="ARBA" id="ARBA00023136"/>
    </source>
</evidence>
<evidence type="ECO:0000256" key="3">
    <source>
        <dbReference type="ARBA" id="ARBA00022475"/>
    </source>
</evidence>
<dbReference type="GO" id="GO:0022857">
    <property type="term" value="F:transmembrane transporter activity"/>
    <property type="evidence" value="ECO:0007669"/>
    <property type="project" value="InterPro"/>
</dbReference>
<dbReference type="PROSITE" id="PS50850">
    <property type="entry name" value="MFS"/>
    <property type="match status" value="1"/>
</dbReference>